<name>A0AAJ7NDU7_9HYME</name>
<gene>
    <name evidence="2" type="primary">LOC108630651</name>
</gene>
<accession>A0AAJ7NDU7</accession>
<evidence type="ECO:0000313" key="1">
    <source>
        <dbReference type="Proteomes" id="UP000694925"/>
    </source>
</evidence>
<organism evidence="1 2">
    <name type="scientific">Ceratina calcarata</name>
    <dbReference type="NCBI Taxonomy" id="156304"/>
    <lineage>
        <taxon>Eukaryota</taxon>
        <taxon>Metazoa</taxon>
        <taxon>Ecdysozoa</taxon>
        <taxon>Arthropoda</taxon>
        <taxon>Hexapoda</taxon>
        <taxon>Insecta</taxon>
        <taxon>Pterygota</taxon>
        <taxon>Neoptera</taxon>
        <taxon>Endopterygota</taxon>
        <taxon>Hymenoptera</taxon>
        <taxon>Apocrita</taxon>
        <taxon>Aculeata</taxon>
        <taxon>Apoidea</taxon>
        <taxon>Anthophila</taxon>
        <taxon>Apidae</taxon>
        <taxon>Ceratina</taxon>
        <taxon>Zadontomerus</taxon>
    </lineage>
</organism>
<keyword evidence="1" id="KW-1185">Reference proteome</keyword>
<dbReference type="RefSeq" id="XP_017889551.1">
    <property type="nucleotide sequence ID" value="XM_018034062.2"/>
</dbReference>
<dbReference type="GeneID" id="108630651"/>
<protein>
    <submittedName>
        <fullName evidence="2">Uncharacterized protein LOC108630651 isoform X2</fullName>
    </submittedName>
</protein>
<reference evidence="2" key="1">
    <citation type="submission" date="2025-08" db="UniProtKB">
        <authorList>
            <consortium name="RefSeq"/>
        </authorList>
    </citation>
    <scope>IDENTIFICATION</scope>
    <source>
        <tissue evidence="2">Whole body</tissue>
    </source>
</reference>
<evidence type="ECO:0000313" key="2">
    <source>
        <dbReference type="RefSeq" id="XP_017889551.1"/>
    </source>
</evidence>
<sequence length="109" mass="12355">MNHIAETLNAELSKSSSCASWKSRMLAKIKECRDAIKNVMSFDMLRGYRTPTKTNSCDMKAMCSDIVAFSSLALKYDEPILTGNSCDKTNDTNRFVTMDRKDNMELVRI</sequence>
<dbReference type="AlphaFoldDB" id="A0AAJ7NDU7"/>
<proteinExistence type="predicted"/>
<dbReference type="Proteomes" id="UP000694925">
    <property type="component" value="Unplaced"/>
</dbReference>